<dbReference type="RefSeq" id="WP_160856256.1">
    <property type="nucleotide sequence ID" value="NZ_WUWG01000006.1"/>
</dbReference>
<dbReference type="Gene3D" id="1.20.120.1080">
    <property type="match status" value="1"/>
</dbReference>
<feature type="domain" description="Helicase ATP-binding" evidence="6">
    <location>
        <begin position="22"/>
        <end position="185"/>
    </location>
</feature>
<dbReference type="FunFam" id="3.40.50.300:FF:002125">
    <property type="entry name" value="ATP-dependent helicase HrpB"/>
    <property type="match status" value="1"/>
</dbReference>
<dbReference type="InterPro" id="IPR001650">
    <property type="entry name" value="Helicase_C-like"/>
</dbReference>
<dbReference type="Pfam" id="PF00270">
    <property type="entry name" value="DEAD"/>
    <property type="match status" value="1"/>
</dbReference>
<dbReference type="InterPro" id="IPR013689">
    <property type="entry name" value="RNA_helicase_ATP-dep_HrpB_C"/>
</dbReference>
<dbReference type="SMART" id="SM00487">
    <property type="entry name" value="DEXDc"/>
    <property type="match status" value="1"/>
</dbReference>
<dbReference type="GO" id="GO:0005524">
    <property type="term" value="F:ATP binding"/>
    <property type="evidence" value="ECO:0007669"/>
    <property type="project" value="UniProtKB-KW"/>
</dbReference>
<evidence type="ECO:0000259" key="6">
    <source>
        <dbReference type="PROSITE" id="PS51192"/>
    </source>
</evidence>
<dbReference type="Pfam" id="PF00271">
    <property type="entry name" value="Helicase_C"/>
    <property type="match status" value="1"/>
</dbReference>
<dbReference type="NCBIfam" id="TIGR01970">
    <property type="entry name" value="DEAH_box_HrpB"/>
    <property type="match status" value="1"/>
</dbReference>
<gene>
    <name evidence="8" type="primary">hrpB</name>
    <name evidence="8" type="ORF">GSH16_14100</name>
</gene>
<dbReference type="PROSITE" id="PS51194">
    <property type="entry name" value="HELICASE_CTER"/>
    <property type="match status" value="1"/>
</dbReference>
<dbReference type="GO" id="GO:0003676">
    <property type="term" value="F:nucleic acid binding"/>
    <property type="evidence" value="ECO:0007669"/>
    <property type="project" value="InterPro"/>
</dbReference>
<feature type="region of interest" description="Disordered" evidence="5">
    <location>
        <begin position="818"/>
        <end position="844"/>
    </location>
</feature>
<dbReference type="Gene3D" id="3.40.50.300">
    <property type="entry name" value="P-loop containing nucleotide triphosphate hydrolases"/>
    <property type="match status" value="2"/>
</dbReference>
<evidence type="ECO:0000313" key="8">
    <source>
        <dbReference type="EMBL" id="MXU66578.1"/>
    </source>
</evidence>
<dbReference type="SUPFAM" id="SSF52540">
    <property type="entry name" value="P-loop containing nucleoside triphosphate hydrolases"/>
    <property type="match status" value="2"/>
</dbReference>
<name>A0A6B0TYS5_9RHOB</name>
<keyword evidence="9" id="KW-1185">Reference proteome</keyword>
<dbReference type="Proteomes" id="UP000436016">
    <property type="component" value="Unassembled WGS sequence"/>
</dbReference>
<dbReference type="InterPro" id="IPR007502">
    <property type="entry name" value="Helicase-assoc_dom"/>
</dbReference>
<dbReference type="InterPro" id="IPR014001">
    <property type="entry name" value="Helicase_ATP-bd"/>
</dbReference>
<comment type="caution">
    <text evidence="8">The sequence shown here is derived from an EMBL/GenBank/DDBJ whole genome shotgun (WGS) entry which is preliminary data.</text>
</comment>
<dbReference type="CDD" id="cd17990">
    <property type="entry name" value="DEXHc_HrpB"/>
    <property type="match status" value="1"/>
</dbReference>
<dbReference type="PANTHER" id="PTHR43519">
    <property type="entry name" value="ATP-DEPENDENT RNA HELICASE HRPB"/>
    <property type="match status" value="1"/>
</dbReference>
<dbReference type="PIRSF" id="PIRSF005496">
    <property type="entry name" value="ATP_hel_hrpB"/>
    <property type="match status" value="1"/>
</dbReference>
<keyword evidence="2" id="KW-0378">Hydrolase</keyword>
<dbReference type="SMART" id="SM00847">
    <property type="entry name" value="HA2"/>
    <property type="match status" value="1"/>
</dbReference>
<feature type="domain" description="Helicase C-terminal" evidence="7">
    <location>
        <begin position="216"/>
        <end position="382"/>
    </location>
</feature>
<dbReference type="Pfam" id="PF24473">
    <property type="entry name" value="CON_HrpB"/>
    <property type="match status" value="1"/>
</dbReference>
<dbReference type="Pfam" id="PF08482">
    <property type="entry name" value="HrpB_C"/>
    <property type="match status" value="1"/>
</dbReference>
<dbReference type="InterPro" id="IPR027417">
    <property type="entry name" value="P-loop_NTPase"/>
</dbReference>
<dbReference type="GO" id="GO:0016787">
    <property type="term" value="F:hydrolase activity"/>
    <property type="evidence" value="ECO:0007669"/>
    <property type="project" value="UniProtKB-KW"/>
</dbReference>
<dbReference type="InterPro" id="IPR048333">
    <property type="entry name" value="HA2_WH"/>
</dbReference>
<dbReference type="SMART" id="SM00490">
    <property type="entry name" value="HELICc"/>
    <property type="match status" value="1"/>
</dbReference>
<evidence type="ECO:0000313" key="9">
    <source>
        <dbReference type="Proteomes" id="UP000436016"/>
    </source>
</evidence>
<dbReference type="EMBL" id="WUWG01000006">
    <property type="protein sequence ID" value="MXU66578.1"/>
    <property type="molecule type" value="Genomic_DNA"/>
</dbReference>
<dbReference type="PANTHER" id="PTHR43519:SF1">
    <property type="entry name" value="ATP-DEPENDENT RNA HELICASE HRPB"/>
    <property type="match status" value="1"/>
</dbReference>
<sequence length="844" mass="90509">MSRATNPSDPVLPIEACLPALGAALQDRGRAVLQAPPGAGKTTRVPLFLDDAGLVGGRIIMLEPRRVAARAAAGRLADLRGEAPGESVGYRMRGETAIGPSTKIEVVTEGVLTRMIQSDPELAGVGCLIFDEFHERSLTADLGLALALDLADALRPDLKLLVMSATLDAAPVAALMGDVPLVTSEGRAFPVETVHLSRPLPAGHRDRRHLPAHVADLVATAAATEEGGILTFLPGRYEIDAVARLLRDRLGPGDRIELLHGSLPFADQKAVLRPRSDGGRKIVLSTAIAETSVTIPDIRVVVDAGMARRARFDPGTGMSRLVTERVSRAEAEQRRGRAGRVAPGRCYRLWAAAEEGALPAFAPPEILREDLTGMMLDLAQWGAADPADLPLLTAPPTESVARARALLRDLGALDPRGGVTPHGRAMARLPVHPRLAHMLLSAAGTRRRDLAVDLAALLEHRDPLRGSGGRPPADIALRLSALRDPKRLEAETPYRVDRAARAQIVQDRKRLAARVPEGEAEGPSLGGLLSLAYPDRIAARRPGDAPRFHLSGGSGAALDPGDALAHEPMLAVAGLEGDRREARILLAAPASSDEVRRLHCARETRHDICRWDARHGRVEARRETRIGALKLEDAPWTDPPADQLLSAQIDGVRALGLSALGWGKLALRFLDRARWLAARGADLPDLSEAALLEVADDWLAPAMGGARTREALSKIDPGDALRAWIGWDRLQEIDRLAPASITAPTGTVLPIDYGGDAPSVSVRLQEMFGLTVHPVIGPDRLPLSIALLSPAQRPVQITSDLPGFWASSYADVRRDLRGRYPRHPWPEDPAAAPPTRRAKPRSQK</sequence>
<protein>
    <submittedName>
        <fullName evidence="8">ATP-dependent helicase HrpB</fullName>
    </submittedName>
</protein>
<dbReference type="InterPro" id="IPR056329">
    <property type="entry name" value="CON_HrpB"/>
</dbReference>
<dbReference type="CDD" id="cd18791">
    <property type="entry name" value="SF2_C_RHA"/>
    <property type="match status" value="1"/>
</dbReference>
<evidence type="ECO:0000256" key="5">
    <source>
        <dbReference type="SAM" id="MobiDB-lite"/>
    </source>
</evidence>
<proteinExistence type="predicted"/>
<evidence type="ECO:0000256" key="2">
    <source>
        <dbReference type="ARBA" id="ARBA00022801"/>
    </source>
</evidence>
<dbReference type="PROSITE" id="PS51192">
    <property type="entry name" value="HELICASE_ATP_BIND_1"/>
    <property type="match status" value="1"/>
</dbReference>
<evidence type="ECO:0000256" key="4">
    <source>
        <dbReference type="ARBA" id="ARBA00022840"/>
    </source>
</evidence>
<dbReference type="Pfam" id="PF04408">
    <property type="entry name" value="WHD_HA2"/>
    <property type="match status" value="1"/>
</dbReference>
<organism evidence="8 9">
    <name type="scientific">Oceanomicrobium pacificus</name>
    <dbReference type="NCBI Taxonomy" id="2692916"/>
    <lineage>
        <taxon>Bacteria</taxon>
        <taxon>Pseudomonadati</taxon>
        <taxon>Pseudomonadota</taxon>
        <taxon>Alphaproteobacteria</taxon>
        <taxon>Rhodobacterales</taxon>
        <taxon>Paracoccaceae</taxon>
        <taxon>Oceanomicrobium</taxon>
    </lineage>
</organism>
<dbReference type="GO" id="GO:0004386">
    <property type="term" value="F:helicase activity"/>
    <property type="evidence" value="ECO:0007669"/>
    <property type="project" value="UniProtKB-KW"/>
</dbReference>
<dbReference type="InterPro" id="IPR010225">
    <property type="entry name" value="HrpB"/>
</dbReference>
<dbReference type="AlphaFoldDB" id="A0A6B0TYS5"/>
<dbReference type="InterPro" id="IPR049614">
    <property type="entry name" value="HrpB_DEXH"/>
</dbReference>
<accession>A0A6B0TYS5</accession>
<evidence type="ECO:0000256" key="3">
    <source>
        <dbReference type="ARBA" id="ARBA00022806"/>
    </source>
</evidence>
<reference evidence="8 9" key="1">
    <citation type="submission" date="2019-12" db="EMBL/GenBank/DDBJ databases">
        <title>Strain KN286 was isolated from seawater, which was collected from Caroline Seamount in the tropical western Pacific.</title>
        <authorList>
            <person name="Wang Q."/>
        </authorList>
    </citation>
    <scope>NUCLEOTIDE SEQUENCE [LARGE SCALE GENOMIC DNA]</scope>
    <source>
        <strain evidence="8 9">KN286</strain>
    </source>
</reference>
<keyword evidence="3 8" id="KW-0347">Helicase</keyword>
<dbReference type="InterPro" id="IPR011545">
    <property type="entry name" value="DEAD/DEAH_box_helicase_dom"/>
</dbReference>
<evidence type="ECO:0000256" key="1">
    <source>
        <dbReference type="ARBA" id="ARBA00022741"/>
    </source>
</evidence>
<keyword evidence="4" id="KW-0067">ATP-binding</keyword>
<keyword evidence="1" id="KW-0547">Nucleotide-binding</keyword>
<evidence type="ECO:0000259" key="7">
    <source>
        <dbReference type="PROSITE" id="PS51194"/>
    </source>
</evidence>